<dbReference type="PANTHER" id="PTHR34142">
    <property type="entry name" value="ENDO-BETA-1,4-GLUCANASE A"/>
    <property type="match status" value="1"/>
</dbReference>
<keyword evidence="11" id="KW-1185">Reference proteome</keyword>
<dbReference type="Proteomes" id="UP000241462">
    <property type="component" value="Unassembled WGS sequence"/>
</dbReference>
<dbReference type="Gene3D" id="3.20.20.80">
    <property type="entry name" value="Glycosidases"/>
    <property type="match status" value="1"/>
</dbReference>
<dbReference type="STRING" id="2025994.A0A2T2ZV43"/>
<comment type="catalytic activity">
    <reaction evidence="1">
        <text>Endohydrolysis of (1-&gt;4)-beta-D-glucosidic linkages in cellulose, lichenin and cereal beta-D-glucans.</text>
        <dbReference type="EC" id="3.2.1.4"/>
    </reaction>
</comment>
<keyword evidence="5 7" id="KW-0378">Hydrolase</keyword>
<dbReference type="InterPro" id="IPR017853">
    <property type="entry name" value="GH"/>
</dbReference>
<dbReference type="GO" id="GO:0008810">
    <property type="term" value="F:cellulase activity"/>
    <property type="evidence" value="ECO:0007669"/>
    <property type="project" value="UniProtKB-EC"/>
</dbReference>
<dbReference type="Pfam" id="PF00734">
    <property type="entry name" value="CBM_1"/>
    <property type="match status" value="1"/>
</dbReference>
<dbReference type="AlphaFoldDB" id="A0A2T2ZV43"/>
<name>A0A2T2ZV43_9PEZI</name>
<dbReference type="GO" id="GO:0030248">
    <property type="term" value="F:cellulose binding"/>
    <property type="evidence" value="ECO:0007669"/>
    <property type="project" value="InterPro"/>
</dbReference>
<dbReference type="PROSITE" id="PS51164">
    <property type="entry name" value="CBM1_2"/>
    <property type="match status" value="1"/>
</dbReference>
<keyword evidence="6 7" id="KW-0326">Glycosidase</keyword>
<evidence type="ECO:0000256" key="8">
    <source>
        <dbReference type="SAM" id="MobiDB-lite"/>
    </source>
</evidence>
<proteinExistence type="inferred from homology"/>
<evidence type="ECO:0000259" key="9">
    <source>
        <dbReference type="PROSITE" id="PS51164"/>
    </source>
</evidence>
<evidence type="ECO:0000256" key="3">
    <source>
        <dbReference type="ARBA" id="ARBA00012601"/>
    </source>
</evidence>
<evidence type="ECO:0000256" key="5">
    <source>
        <dbReference type="ARBA" id="ARBA00022801"/>
    </source>
</evidence>
<dbReference type="EC" id="3.2.1.4" evidence="3"/>
<feature type="region of interest" description="Disordered" evidence="8">
    <location>
        <begin position="1"/>
        <end position="35"/>
    </location>
</feature>
<sequence length="536" mass="57840">MGPETRRLLLLRSGGRPSRCSSTRPENQSRRLPDEAILADNGWSRPCQGRPFVGPALRNPRLEEARSDSVHWIGSVPPCGQPEGGWGSIEHNQWPCFVPGPHVYKSPPRQGAQPFLDIVSSLQASVLRPHPAVSLRARFDRPTMKSLVLSLALATGALAQTGAYGQCGGIGFTGATTCVSGYVCVYYNPYYSQCVPGTATTTAVASTTSAAKTSTSSAPATATATGTSGSFKWFGVDESGAEFGTDKFPGTWGVDFIFPSNASLATLISQGFNVFRVPFLMERMISTESLTGALAPAYLANYTGTINYITENGAWAIIDPHNYGRFYDEIITDTAGFGTFWTNLAGHFKDNANVIFDTNNEYNTEDQTLVLDMNQAAIDGIRAAGATSQYIAVEGNSWSGAWTWTAVNTNLVNLTDPENKIVYEMHQYLDSDGSGTSDVCVNSTIGVNRVTSATQWLIENGKVGLLGEFAGGPNTVCEEAIEGMLDYLQENSNVWLGALWWAGGPWWGDAYFASFEPPSGEGYVYYDSLLIDYTPS</sequence>
<dbReference type="PANTHER" id="PTHR34142:SF1">
    <property type="entry name" value="GLYCOSIDE HYDROLASE FAMILY 5 DOMAIN-CONTAINING PROTEIN"/>
    <property type="match status" value="1"/>
</dbReference>
<evidence type="ECO:0000256" key="2">
    <source>
        <dbReference type="ARBA" id="ARBA00005641"/>
    </source>
</evidence>
<accession>A0A2T2ZV43</accession>
<dbReference type="InParanoid" id="A0A2T2ZV43"/>
<evidence type="ECO:0000256" key="1">
    <source>
        <dbReference type="ARBA" id="ARBA00000966"/>
    </source>
</evidence>
<dbReference type="GO" id="GO:0005576">
    <property type="term" value="C:extracellular region"/>
    <property type="evidence" value="ECO:0007669"/>
    <property type="project" value="InterPro"/>
</dbReference>
<dbReference type="InterPro" id="IPR000254">
    <property type="entry name" value="CBD"/>
</dbReference>
<dbReference type="SUPFAM" id="SSF51445">
    <property type="entry name" value="(Trans)glycosidases"/>
    <property type="match status" value="1"/>
</dbReference>
<gene>
    <name evidence="10" type="ORF">BD289DRAFT_445319</name>
</gene>
<feature type="domain" description="CBM1" evidence="9">
    <location>
        <begin position="159"/>
        <end position="195"/>
    </location>
</feature>
<dbReference type="InterPro" id="IPR001547">
    <property type="entry name" value="Glyco_hydro_5"/>
</dbReference>
<dbReference type="GO" id="GO:0009251">
    <property type="term" value="P:glucan catabolic process"/>
    <property type="evidence" value="ECO:0007669"/>
    <property type="project" value="TreeGrafter"/>
</dbReference>
<evidence type="ECO:0000256" key="7">
    <source>
        <dbReference type="RuleBase" id="RU361153"/>
    </source>
</evidence>
<organism evidence="10 11">
    <name type="scientific">Coniella lustricola</name>
    <dbReference type="NCBI Taxonomy" id="2025994"/>
    <lineage>
        <taxon>Eukaryota</taxon>
        <taxon>Fungi</taxon>
        <taxon>Dikarya</taxon>
        <taxon>Ascomycota</taxon>
        <taxon>Pezizomycotina</taxon>
        <taxon>Sordariomycetes</taxon>
        <taxon>Sordariomycetidae</taxon>
        <taxon>Diaporthales</taxon>
        <taxon>Schizoparmaceae</taxon>
        <taxon>Coniella</taxon>
    </lineage>
</organism>
<evidence type="ECO:0000313" key="11">
    <source>
        <dbReference type="Proteomes" id="UP000241462"/>
    </source>
</evidence>
<dbReference type="OrthoDB" id="5823761at2759"/>
<evidence type="ECO:0000256" key="6">
    <source>
        <dbReference type="ARBA" id="ARBA00023295"/>
    </source>
</evidence>
<evidence type="ECO:0000256" key="4">
    <source>
        <dbReference type="ARBA" id="ARBA00022729"/>
    </source>
</evidence>
<dbReference type="PROSITE" id="PS00562">
    <property type="entry name" value="CBM1_1"/>
    <property type="match status" value="1"/>
</dbReference>
<comment type="similarity">
    <text evidence="2 7">Belongs to the glycosyl hydrolase 5 (cellulase A) family.</text>
</comment>
<protein>
    <recommendedName>
        <fullName evidence="3">cellulase</fullName>
        <ecNumber evidence="3">3.2.1.4</ecNumber>
    </recommendedName>
</protein>
<evidence type="ECO:0000313" key="10">
    <source>
        <dbReference type="EMBL" id="PSR77497.1"/>
    </source>
</evidence>
<dbReference type="EMBL" id="KZ678653">
    <property type="protein sequence ID" value="PSR77497.1"/>
    <property type="molecule type" value="Genomic_DNA"/>
</dbReference>
<dbReference type="InterPro" id="IPR035971">
    <property type="entry name" value="CBD_sf"/>
</dbReference>
<dbReference type="SUPFAM" id="SSF57180">
    <property type="entry name" value="Cellulose-binding domain"/>
    <property type="match status" value="1"/>
</dbReference>
<dbReference type="Pfam" id="PF00150">
    <property type="entry name" value="Cellulase"/>
    <property type="match status" value="1"/>
</dbReference>
<reference evidence="10 11" key="1">
    <citation type="journal article" date="2018" name="Mycol. Prog.">
        <title>Coniella lustricola, a new species from submerged detritus.</title>
        <authorList>
            <person name="Raudabaugh D.B."/>
            <person name="Iturriaga T."/>
            <person name="Carver A."/>
            <person name="Mondo S."/>
            <person name="Pangilinan J."/>
            <person name="Lipzen A."/>
            <person name="He G."/>
            <person name="Amirebrahimi M."/>
            <person name="Grigoriev I.V."/>
            <person name="Miller A.N."/>
        </authorList>
    </citation>
    <scope>NUCLEOTIDE SEQUENCE [LARGE SCALE GENOMIC DNA]</scope>
    <source>
        <strain evidence="10 11">B22-T-1</strain>
    </source>
</reference>
<keyword evidence="4" id="KW-0732">Signal</keyword>
<feature type="compositionally biased region" description="Low complexity" evidence="8">
    <location>
        <begin position="8"/>
        <end position="25"/>
    </location>
</feature>
<dbReference type="SMART" id="SM00236">
    <property type="entry name" value="fCBD"/>
    <property type="match status" value="1"/>
</dbReference>